<evidence type="ECO:0000313" key="2">
    <source>
        <dbReference type="Proteomes" id="UP000828390"/>
    </source>
</evidence>
<reference evidence="1" key="2">
    <citation type="submission" date="2020-11" db="EMBL/GenBank/DDBJ databases">
        <authorList>
            <person name="McCartney M.A."/>
            <person name="Auch B."/>
            <person name="Kono T."/>
            <person name="Mallez S."/>
            <person name="Becker A."/>
            <person name="Gohl D.M."/>
            <person name="Silverstein K.A.T."/>
            <person name="Koren S."/>
            <person name="Bechman K.B."/>
            <person name="Herman A."/>
            <person name="Abrahante J.E."/>
            <person name="Garbe J."/>
        </authorList>
    </citation>
    <scope>NUCLEOTIDE SEQUENCE</scope>
    <source>
        <strain evidence="1">Duluth1</strain>
        <tissue evidence="1">Whole animal</tissue>
    </source>
</reference>
<name>A0A9D4CA62_DREPO</name>
<comment type="caution">
    <text evidence="1">The sequence shown here is derived from an EMBL/GenBank/DDBJ whole genome shotgun (WGS) entry which is preliminary data.</text>
</comment>
<dbReference type="EMBL" id="JAIWYP010000013">
    <property type="protein sequence ID" value="KAH3719744.1"/>
    <property type="molecule type" value="Genomic_DNA"/>
</dbReference>
<gene>
    <name evidence="1" type="ORF">DPMN_062615</name>
</gene>
<organism evidence="1 2">
    <name type="scientific">Dreissena polymorpha</name>
    <name type="common">Zebra mussel</name>
    <name type="synonym">Mytilus polymorpha</name>
    <dbReference type="NCBI Taxonomy" id="45954"/>
    <lineage>
        <taxon>Eukaryota</taxon>
        <taxon>Metazoa</taxon>
        <taxon>Spiralia</taxon>
        <taxon>Lophotrochozoa</taxon>
        <taxon>Mollusca</taxon>
        <taxon>Bivalvia</taxon>
        <taxon>Autobranchia</taxon>
        <taxon>Heteroconchia</taxon>
        <taxon>Euheterodonta</taxon>
        <taxon>Imparidentia</taxon>
        <taxon>Neoheterodontei</taxon>
        <taxon>Myida</taxon>
        <taxon>Dreissenoidea</taxon>
        <taxon>Dreissenidae</taxon>
        <taxon>Dreissena</taxon>
    </lineage>
</organism>
<accession>A0A9D4CA62</accession>
<sequence length="99" mass="11277">MQKIFKLINLSYSQNRSSGVSLLRERLFWQPGSEMDYIHRKELTHCTVYKKLCCEQESVKADGKESKIAGFERVLTLQTASDTPAQVLSNTFSLSLCTL</sequence>
<protein>
    <submittedName>
        <fullName evidence="1">Uncharacterized protein</fullName>
    </submittedName>
</protein>
<keyword evidence="2" id="KW-1185">Reference proteome</keyword>
<evidence type="ECO:0000313" key="1">
    <source>
        <dbReference type="EMBL" id="KAH3719744.1"/>
    </source>
</evidence>
<reference evidence="1" key="1">
    <citation type="journal article" date="2019" name="bioRxiv">
        <title>The Genome of the Zebra Mussel, Dreissena polymorpha: A Resource for Invasive Species Research.</title>
        <authorList>
            <person name="McCartney M.A."/>
            <person name="Auch B."/>
            <person name="Kono T."/>
            <person name="Mallez S."/>
            <person name="Zhang Y."/>
            <person name="Obille A."/>
            <person name="Becker A."/>
            <person name="Abrahante J.E."/>
            <person name="Garbe J."/>
            <person name="Badalamenti J.P."/>
            <person name="Herman A."/>
            <person name="Mangelson H."/>
            <person name="Liachko I."/>
            <person name="Sullivan S."/>
            <person name="Sone E.D."/>
            <person name="Koren S."/>
            <person name="Silverstein K.A.T."/>
            <person name="Beckman K.B."/>
            <person name="Gohl D.M."/>
        </authorList>
    </citation>
    <scope>NUCLEOTIDE SEQUENCE</scope>
    <source>
        <strain evidence="1">Duluth1</strain>
        <tissue evidence="1">Whole animal</tissue>
    </source>
</reference>
<dbReference type="AlphaFoldDB" id="A0A9D4CA62"/>
<dbReference type="Proteomes" id="UP000828390">
    <property type="component" value="Unassembled WGS sequence"/>
</dbReference>
<proteinExistence type="predicted"/>